<dbReference type="PANTHER" id="PTHR46579">
    <property type="entry name" value="F5/8 TYPE C DOMAIN-CONTAINING PROTEIN-RELATED"/>
    <property type="match status" value="1"/>
</dbReference>
<keyword evidence="2" id="KW-1185">Reference proteome</keyword>
<dbReference type="Proteomes" id="UP000297245">
    <property type="component" value="Unassembled WGS sequence"/>
</dbReference>
<evidence type="ECO:0000313" key="1">
    <source>
        <dbReference type="EMBL" id="THV04217.1"/>
    </source>
</evidence>
<sequence length="464" mass="52489">MHQIFENLLPNLVLHWTGDFKGLDDGREDYIFAPTVWEAIGAATAKAGDSIPSAYGGRVPNIATNKHEMNATERWSFWSLYIAPVLLRSRFSHIKYYRRFVRLVKCINLCLQFSLTRAEIDELEEEMVKWVLEYEKLYYQGDLSRLSACPLTIHALLHIAESIRQLGPVSGYWAFVMERFCYTFTRHPDVLSKRYLWPSMDRFITERAIITQIGLNYNCVDDLKLHKQLGLVAGAFECPEYSTCRLLPPKSSKPLSPGLMAAIAASFATRFNAKIAGPRAALKKATITEYGKVKQIDSDAGDTMRSCGLGRITSDARDATFVRYEAFIDRLARRANAKEDLYLETFYGQLEHIFLVEFEDMPSLRKLLEVKTSDPAPMIQTRYVLAAIRMCVIENTPKELNELDFHSYSSMGKLDVVDMTAVQCLVGRVPDGTGWVIIDRSGSLARATVQDSDEPSDDDDDAAP</sequence>
<reference evidence="1 2" key="1">
    <citation type="journal article" date="2019" name="Nat. Ecol. Evol.">
        <title>Megaphylogeny resolves global patterns of mushroom evolution.</title>
        <authorList>
            <person name="Varga T."/>
            <person name="Krizsan K."/>
            <person name="Foldi C."/>
            <person name="Dima B."/>
            <person name="Sanchez-Garcia M."/>
            <person name="Sanchez-Ramirez S."/>
            <person name="Szollosi G.J."/>
            <person name="Szarkandi J.G."/>
            <person name="Papp V."/>
            <person name="Albert L."/>
            <person name="Andreopoulos W."/>
            <person name="Angelini C."/>
            <person name="Antonin V."/>
            <person name="Barry K.W."/>
            <person name="Bougher N.L."/>
            <person name="Buchanan P."/>
            <person name="Buyck B."/>
            <person name="Bense V."/>
            <person name="Catcheside P."/>
            <person name="Chovatia M."/>
            <person name="Cooper J."/>
            <person name="Damon W."/>
            <person name="Desjardin D."/>
            <person name="Finy P."/>
            <person name="Geml J."/>
            <person name="Haridas S."/>
            <person name="Hughes K."/>
            <person name="Justo A."/>
            <person name="Karasinski D."/>
            <person name="Kautmanova I."/>
            <person name="Kiss B."/>
            <person name="Kocsube S."/>
            <person name="Kotiranta H."/>
            <person name="LaButti K.M."/>
            <person name="Lechner B.E."/>
            <person name="Liimatainen K."/>
            <person name="Lipzen A."/>
            <person name="Lukacs Z."/>
            <person name="Mihaltcheva S."/>
            <person name="Morgado L.N."/>
            <person name="Niskanen T."/>
            <person name="Noordeloos M.E."/>
            <person name="Ohm R.A."/>
            <person name="Ortiz-Santana B."/>
            <person name="Ovrebo C."/>
            <person name="Racz N."/>
            <person name="Riley R."/>
            <person name="Savchenko A."/>
            <person name="Shiryaev A."/>
            <person name="Soop K."/>
            <person name="Spirin V."/>
            <person name="Szebenyi C."/>
            <person name="Tomsovsky M."/>
            <person name="Tulloss R.E."/>
            <person name="Uehling J."/>
            <person name="Grigoriev I.V."/>
            <person name="Vagvolgyi C."/>
            <person name="Papp T."/>
            <person name="Martin F.M."/>
            <person name="Miettinen O."/>
            <person name="Hibbett D.S."/>
            <person name="Nagy L.G."/>
        </authorList>
    </citation>
    <scope>NUCLEOTIDE SEQUENCE [LARGE SCALE GENOMIC DNA]</scope>
    <source>
        <strain evidence="1 2">CBS 962.96</strain>
    </source>
</reference>
<dbReference type="EMBL" id="ML179058">
    <property type="protein sequence ID" value="THV04217.1"/>
    <property type="molecule type" value="Genomic_DNA"/>
</dbReference>
<evidence type="ECO:0008006" key="3">
    <source>
        <dbReference type="Google" id="ProtNLM"/>
    </source>
</evidence>
<evidence type="ECO:0000313" key="2">
    <source>
        <dbReference type="Proteomes" id="UP000297245"/>
    </source>
</evidence>
<name>A0A4S8MMT0_DENBC</name>
<dbReference type="OrthoDB" id="6613063at2759"/>
<organism evidence="1 2">
    <name type="scientific">Dendrothele bispora (strain CBS 962.96)</name>
    <dbReference type="NCBI Taxonomy" id="1314807"/>
    <lineage>
        <taxon>Eukaryota</taxon>
        <taxon>Fungi</taxon>
        <taxon>Dikarya</taxon>
        <taxon>Basidiomycota</taxon>
        <taxon>Agaricomycotina</taxon>
        <taxon>Agaricomycetes</taxon>
        <taxon>Agaricomycetidae</taxon>
        <taxon>Agaricales</taxon>
        <taxon>Agaricales incertae sedis</taxon>
        <taxon>Dendrothele</taxon>
    </lineage>
</organism>
<dbReference type="PANTHER" id="PTHR46579:SF1">
    <property type="entry name" value="F5_8 TYPE C DOMAIN-CONTAINING PROTEIN"/>
    <property type="match status" value="1"/>
</dbReference>
<accession>A0A4S8MMT0</accession>
<dbReference type="AlphaFoldDB" id="A0A4S8MMT0"/>
<proteinExistence type="predicted"/>
<protein>
    <recommendedName>
        <fullName evidence="3">DUF4218 domain-containing protein</fullName>
    </recommendedName>
</protein>
<gene>
    <name evidence="1" type="ORF">K435DRAFT_649633</name>
</gene>